<evidence type="ECO:0000313" key="3">
    <source>
        <dbReference type="EMBL" id="MBE1877706.1"/>
    </source>
</evidence>
<feature type="domain" description="Peptidoglycan binding-like" evidence="2">
    <location>
        <begin position="71"/>
        <end position="122"/>
    </location>
</feature>
<comment type="caution">
    <text evidence="3">The sequence shown here is derived from an EMBL/GenBank/DDBJ whole genome shotgun (WGS) entry which is preliminary data.</text>
</comment>
<dbReference type="EMBL" id="JADAQT010000105">
    <property type="protein sequence ID" value="MBE1877706.1"/>
    <property type="molecule type" value="Genomic_DNA"/>
</dbReference>
<dbReference type="InterPro" id="IPR036365">
    <property type="entry name" value="PGBD-like_sf"/>
</dbReference>
<dbReference type="RefSeq" id="WP_192864261.1">
    <property type="nucleotide sequence ID" value="NZ_JADAQT010000105.1"/>
</dbReference>
<reference evidence="3 4" key="1">
    <citation type="submission" date="2020-10" db="EMBL/GenBank/DDBJ databases">
        <title>Myceligenerans pegani sp. nov., an endophytic actinomycete isolated from Peganum harmala L. in Xinjiang, China.</title>
        <authorList>
            <person name="Xin L."/>
        </authorList>
    </citation>
    <scope>NUCLEOTIDE SEQUENCE [LARGE SCALE GENOMIC DNA]</scope>
    <source>
        <strain evidence="3 4">TRM65318</strain>
    </source>
</reference>
<feature type="chain" id="PRO_5046029931" evidence="1">
    <location>
        <begin position="26"/>
        <end position="186"/>
    </location>
</feature>
<dbReference type="InterPro" id="IPR036366">
    <property type="entry name" value="PGBDSf"/>
</dbReference>
<evidence type="ECO:0000313" key="4">
    <source>
        <dbReference type="Proteomes" id="UP000625527"/>
    </source>
</evidence>
<dbReference type="Pfam" id="PF01471">
    <property type="entry name" value="PG_binding_1"/>
    <property type="match status" value="1"/>
</dbReference>
<organism evidence="3 4">
    <name type="scientific">Myceligenerans pegani</name>
    <dbReference type="NCBI Taxonomy" id="2776917"/>
    <lineage>
        <taxon>Bacteria</taxon>
        <taxon>Bacillati</taxon>
        <taxon>Actinomycetota</taxon>
        <taxon>Actinomycetes</taxon>
        <taxon>Micrococcales</taxon>
        <taxon>Promicromonosporaceae</taxon>
        <taxon>Myceligenerans</taxon>
    </lineage>
</organism>
<accession>A0ABR9N349</accession>
<dbReference type="SUPFAM" id="SSF47090">
    <property type="entry name" value="PGBD-like"/>
    <property type="match status" value="1"/>
</dbReference>
<keyword evidence="1" id="KW-0732">Signal</keyword>
<name>A0ABR9N349_9MICO</name>
<sequence length="186" mass="19822">MVTRLAAVAVGALVTVAGVSATASATEADEGAYSTSFWDGGSGLTDDFGDHYDEIGNSLCNGCADSWDTGSVRAWQAILFVEGYLTHTQIDGRFGPNTASATWSYQDDHDLGRDGQVGPQTWGYADNQLRWNSSRTQVLYRGAEGSVYFERGNSAHGNAEGGGAYRIIKACASTHCESFGSPRIHH</sequence>
<gene>
    <name evidence="3" type="ORF">IHE71_18620</name>
</gene>
<evidence type="ECO:0000256" key="1">
    <source>
        <dbReference type="SAM" id="SignalP"/>
    </source>
</evidence>
<dbReference type="InterPro" id="IPR002477">
    <property type="entry name" value="Peptidoglycan-bd-like"/>
</dbReference>
<proteinExistence type="predicted"/>
<keyword evidence="4" id="KW-1185">Reference proteome</keyword>
<dbReference type="Proteomes" id="UP000625527">
    <property type="component" value="Unassembled WGS sequence"/>
</dbReference>
<feature type="signal peptide" evidence="1">
    <location>
        <begin position="1"/>
        <end position="25"/>
    </location>
</feature>
<evidence type="ECO:0000259" key="2">
    <source>
        <dbReference type="Pfam" id="PF01471"/>
    </source>
</evidence>
<dbReference type="Gene3D" id="1.10.101.10">
    <property type="entry name" value="PGBD-like superfamily/PGBD"/>
    <property type="match status" value="1"/>
</dbReference>
<protein>
    <submittedName>
        <fullName evidence="3">Peptidoglycan-binding protein</fullName>
    </submittedName>
</protein>